<proteinExistence type="predicted"/>
<name>A0A484ZMY0_9GAMM</name>
<dbReference type="AlphaFoldDB" id="A0A484ZMY0"/>
<sequence length="36" mass="4108">MMPILLKINPLMVRGLITERLFVIFAGKEQSAADQY</sequence>
<organism evidence="1 2">
    <name type="scientific">Budvicia aquatica</name>
    <dbReference type="NCBI Taxonomy" id="82979"/>
    <lineage>
        <taxon>Bacteria</taxon>
        <taxon>Pseudomonadati</taxon>
        <taxon>Pseudomonadota</taxon>
        <taxon>Gammaproteobacteria</taxon>
        <taxon>Enterobacterales</taxon>
        <taxon>Budviciaceae</taxon>
        <taxon>Budvicia</taxon>
    </lineage>
</organism>
<accession>A0A484ZMY0</accession>
<dbReference type="Proteomes" id="UP000373449">
    <property type="component" value="Unassembled WGS sequence"/>
</dbReference>
<reference evidence="1 2" key="1">
    <citation type="submission" date="2019-03" db="EMBL/GenBank/DDBJ databases">
        <authorList>
            <consortium name="Pathogen Informatics"/>
        </authorList>
    </citation>
    <scope>NUCLEOTIDE SEQUENCE [LARGE SCALE GENOMIC DNA]</scope>
    <source>
        <strain evidence="1 2">NCTC12282</strain>
    </source>
</reference>
<evidence type="ECO:0000313" key="2">
    <source>
        <dbReference type="Proteomes" id="UP000373449"/>
    </source>
</evidence>
<dbReference type="EMBL" id="CAADJA010000002">
    <property type="protein sequence ID" value="VFS49288.1"/>
    <property type="molecule type" value="Genomic_DNA"/>
</dbReference>
<evidence type="ECO:0000313" key="1">
    <source>
        <dbReference type="EMBL" id="VFS49288.1"/>
    </source>
</evidence>
<gene>
    <name evidence="1" type="ORF">NCTC12282_03752</name>
</gene>
<protein>
    <submittedName>
        <fullName evidence="1">Uncharacterized protein</fullName>
    </submittedName>
</protein>